<dbReference type="GO" id="GO:0051537">
    <property type="term" value="F:2 iron, 2 sulfur cluster binding"/>
    <property type="evidence" value="ECO:0007669"/>
    <property type="project" value="UniProtKB-KW"/>
</dbReference>
<protein>
    <recommendedName>
        <fullName evidence="2">NADH-quinone oxidoreductase subunit E</fullName>
    </recommendedName>
    <alternativeName>
        <fullName evidence="7">NADH dehydrogenase I subunit E</fullName>
    </alternativeName>
    <alternativeName>
        <fullName evidence="8">NDH-1 subunit E</fullName>
    </alternativeName>
</protein>
<dbReference type="Pfam" id="PF01257">
    <property type="entry name" value="2Fe-2S_thioredx"/>
    <property type="match status" value="1"/>
</dbReference>
<evidence type="ECO:0000256" key="8">
    <source>
        <dbReference type="ARBA" id="ARBA00032788"/>
    </source>
</evidence>
<dbReference type="eggNOG" id="COG1905">
    <property type="taxonomic scope" value="Bacteria"/>
</dbReference>
<evidence type="ECO:0000313" key="11">
    <source>
        <dbReference type="EMBL" id="EGV33388.1"/>
    </source>
</evidence>
<keyword evidence="12" id="KW-1185">Reference proteome</keyword>
<sequence>MSTASSIDLDAIQGIVREKASLPGALLPILHAIQGRTGWVPEEAVPLIADALNLSRAEVQGVLDFYHDFRREPPGRHIVQICRAESCQAMGAQALETHVKSSLAVDFHQTTADGSISLEPVYCLGNCACSPAIRIDDEVFGRVDSNRFDTLVDRLRAEEVSA</sequence>
<evidence type="ECO:0000256" key="5">
    <source>
        <dbReference type="ARBA" id="ARBA00023004"/>
    </source>
</evidence>
<dbReference type="InterPro" id="IPR041921">
    <property type="entry name" value="NuoE_N"/>
</dbReference>
<evidence type="ECO:0000256" key="3">
    <source>
        <dbReference type="ARBA" id="ARBA00022714"/>
    </source>
</evidence>
<dbReference type="InterPro" id="IPR002023">
    <property type="entry name" value="NuoE-like"/>
</dbReference>
<feature type="binding site" evidence="10">
    <location>
        <position position="123"/>
    </location>
    <ligand>
        <name>[2Fe-2S] cluster</name>
        <dbReference type="ChEBI" id="CHEBI:190135"/>
    </ligand>
</feature>
<dbReference type="CDD" id="cd03081">
    <property type="entry name" value="TRX_Fd_NuoE_FDH_gamma"/>
    <property type="match status" value="1"/>
</dbReference>
<dbReference type="InterPro" id="IPR036249">
    <property type="entry name" value="Thioredoxin-like_sf"/>
</dbReference>
<keyword evidence="11" id="KW-0830">Ubiquinone</keyword>
<dbReference type="Proteomes" id="UP000004200">
    <property type="component" value="Unassembled WGS sequence"/>
</dbReference>
<dbReference type="AlphaFoldDB" id="G2DX34"/>
<evidence type="ECO:0000256" key="7">
    <source>
        <dbReference type="ARBA" id="ARBA00031580"/>
    </source>
</evidence>
<evidence type="ECO:0000256" key="6">
    <source>
        <dbReference type="ARBA" id="ARBA00023014"/>
    </source>
</evidence>
<organism evidence="11 12">
    <name type="scientific">Thiorhodococcus drewsii AZ1</name>
    <dbReference type="NCBI Taxonomy" id="765913"/>
    <lineage>
        <taxon>Bacteria</taxon>
        <taxon>Pseudomonadati</taxon>
        <taxon>Pseudomonadota</taxon>
        <taxon>Gammaproteobacteria</taxon>
        <taxon>Chromatiales</taxon>
        <taxon>Chromatiaceae</taxon>
        <taxon>Thiorhodococcus</taxon>
    </lineage>
</organism>
<dbReference type="PATRIC" id="fig|765913.3.peg.608"/>
<comment type="cofactor">
    <cofactor evidence="9">
        <name>[2Fe-2S] cluster</name>
        <dbReference type="ChEBI" id="CHEBI:190135"/>
    </cofactor>
</comment>
<keyword evidence="4 10" id="KW-0479">Metal-binding</keyword>
<accession>G2DX34</accession>
<name>G2DX34_9GAMM</name>
<gene>
    <name evidence="11" type="ORF">ThidrDRAFT_0595</name>
</gene>
<keyword evidence="6 10" id="KW-0411">Iron-sulfur</keyword>
<dbReference type="SUPFAM" id="SSF52833">
    <property type="entry name" value="Thioredoxin-like"/>
    <property type="match status" value="1"/>
</dbReference>
<dbReference type="OrthoDB" id="9807941at2"/>
<comment type="similarity">
    <text evidence="1">Belongs to the complex I 24 kDa subunit family.</text>
</comment>
<dbReference type="NCBIfam" id="NF004638">
    <property type="entry name" value="PRK05988.1"/>
    <property type="match status" value="1"/>
</dbReference>
<dbReference type="PANTHER" id="PTHR10371">
    <property type="entry name" value="NADH DEHYDROGENASE UBIQUINONE FLAVOPROTEIN 2, MITOCHONDRIAL"/>
    <property type="match status" value="1"/>
</dbReference>
<proteinExistence type="inferred from homology"/>
<dbReference type="GO" id="GO:0003954">
    <property type="term" value="F:NADH dehydrogenase activity"/>
    <property type="evidence" value="ECO:0007669"/>
    <property type="project" value="TreeGrafter"/>
</dbReference>
<keyword evidence="3 10" id="KW-0001">2Fe-2S</keyword>
<feature type="binding site" evidence="10">
    <location>
        <position position="87"/>
    </location>
    <ligand>
        <name>[2Fe-2S] cluster</name>
        <dbReference type="ChEBI" id="CHEBI:190135"/>
    </ligand>
</feature>
<keyword evidence="5 10" id="KW-0408">Iron</keyword>
<dbReference type="RefSeq" id="WP_007039311.1">
    <property type="nucleotide sequence ID" value="NZ_AFWT01000003.1"/>
</dbReference>
<feature type="binding site" evidence="10">
    <location>
        <position position="127"/>
    </location>
    <ligand>
        <name>[2Fe-2S] cluster</name>
        <dbReference type="ChEBI" id="CHEBI:190135"/>
    </ligand>
</feature>
<feature type="binding site" evidence="10">
    <location>
        <position position="82"/>
    </location>
    <ligand>
        <name>[2Fe-2S] cluster</name>
        <dbReference type="ChEBI" id="CHEBI:190135"/>
    </ligand>
</feature>
<evidence type="ECO:0000313" key="12">
    <source>
        <dbReference type="Proteomes" id="UP000004200"/>
    </source>
</evidence>
<evidence type="ECO:0000256" key="10">
    <source>
        <dbReference type="PIRSR" id="PIRSR000216-1"/>
    </source>
</evidence>
<comment type="caution">
    <text evidence="11">The sequence shown here is derived from an EMBL/GenBank/DDBJ whole genome shotgun (WGS) entry which is preliminary data.</text>
</comment>
<dbReference type="Gene3D" id="3.40.30.10">
    <property type="entry name" value="Glutaredoxin"/>
    <property type="match status" value="1"/>
</dbReference>
<evidence type="ECO:0000256" key="1">
    <source>
        <dbReference type="ARBA" id="ARBA00010643"/>
    </source>
</evidence>
<evidence type="ECO:0000256" key="2">
    <source>
        <dbReference type="ARBA" id="ARBA00019898"/>
    </source>
</evidence>
<evidence type="ECO:0000256" key="9">
    <source>
        <dbReference type="ARBA" id="ARBA00034078"/>
    </source>
</evidence>
<dbReference type="PANTHER" id="PTHR10371:SF3">
    <property type="entry name" value="NADH DEHYDROGENASE [UBIQUINONE] FLAVOPROTEIN 2, MITOCHONDRIAL"/>
    <property type="match status" value="1"/>
</dbReference>
<reference evidence="11 12" key="1">
    <citation type="submission" date="2011-06" db="EMBL/GenBank/DDBJ databases">
        <title>The draft genome of Thiorhodococcus drewsii AZ1.</title>
        <authorList>
            <consortium name="US DOE Joint Genome Institute (JGI-PGF)"/>
            <person name="Lucas S."/>
            <person name="Han J."/>
            <person name="Lapidus A."/>
            <person name="Cheng J.-F."/>
            <person name="Goodwin L."/>
            <person name="Pitluck S."/>
            <person name="Peters L."/>
            <person name="Land M.L."/>
            <person name="Hauser L."/>
            <person name="Vogl K."/>
            <person name="Liu Z."/>
            <person name="Imhoff J."/>
            <person name="Thiel V."/>
            <person name="Frigaard N.-U."/>
            <person name="Bryant D.A."/>
            <person name="Woyke T.J."/>
        </authorList>
    </citation>
    <scope>NUCLEOTIDE SEQUENCE [LARGE SCALE GENOMIC DNA]</scope>
    <source>
        <strain evidence="11 12">AZ1</strain>
    </source>
</reference>
<evidence type="ECO:0000256" key="4">
    <source>
        <dbReference type="ARBA" id="ARBA00022723"/>
    </source>
</evidence>
<dbReference type="STRING" id="765913.ThidrDRAFT_0595"/>
<dbReference type="EMBL" id="AFWT01000003">
    <property type="protein sequence ID" value="EGV33388.1"/>
    <property type="molecule type" value="Genomic_DNA"/>
</dbReference>
<dbReference type="Gene3D" id="1.10.10.1590">
    <property type="entry name" value="NADH-quinone oxidoreductase subunit E"/>
    <property type="match status" value="1"/>
</dbReference>
<comment type="cofactor">
    <cofactor evidence="10">
        <name>[2Fe-2S] cluster</name>
        <dbReference type="ChEBI" id="CHEBI:190135"/>
    </cofactor>
    <text evidence="10">Binds 1 [2Fe-2S] cluster.</text>
</comment>
<dbReference type="PIRSF" id="PIRSF000216">
    <property type="entry name" value="NADH_DH_24kDa"/>
    <property type="match status" value="1"/>
</dbReference>
<dbReference type="GO" id="GO:0046872">
    <property type="term" value="F:metal ion binding"/>
    <property type="evidence" value="ECO:0007669"/>
    <property type="project" value="UniProtKB-KW"/>
</dbReference>